<evidence type="ECO:0008006" key="3">
    <source>
        <dbReference type="Google" id="ProtNLM"/>
    </source>
</evidence>
<dbReference type="Pfam" id="PF10082">
    <property type="entry name" value="BBP2_2"/>
    <property type="match status" value="1"/>
</dbReference>
<dbReference type="SUPFAM" id="SSF56935">
    <property type="entry name" value="Porins"/>
    <property type="match status" value="1"/>
</dbReference>
<gene>
    <name evidence="1" type="ORF">A7E75_13455</name>
</gene>
<dbReference type="SUPFAM" id="SSF56925">
    <property type="entry name" value="OMPA-like"/>
    <property type="match status" value="1"/>
</dbReference>
<dbReference type="AlphaFoldDB" id="A0A1L3GJ06"/>
<dbReference type="EMBL" id="CP015518">
    <property type="protein sequence ID" value="APG25904.1"/>
    <property type="molecule type" value="Genomic_DNA"/>
</dbReference>
<dbReference type="STRING" id="29542.A6070_07490"/>
<dbReference type="InterPro" id="IPR018759">
    <property type="entry name" value="BBP2_2"/>
</dbReference>
<sequence length="436" mass="50017">MAFLIVLGGQAWGADIVATDVESQEIVPPSIYSEGPFEQATTAVRLGDVLGGKAGYIHPYLSVGGFYTDNLFNREYDREGDFITRITPGIWVVLPNSRYPLIRVNTLNTAPGGLELSRFRSKGTTRLQAYGKYQADILLHDKFDSEDQVNQRAEAYARYNFRGGLSFDVLDIYELDHDAYGTGTSRELDKFKSNLVTAGASYEITPKTSIEAEYGFYTLSYDAQRNAYREREDHSFAGRFLYRILPKTSVFVEYDYISLDYDENILSDSEEHQVYLGAQWMATRKSRLRARFGYGLKDFDDSDTGEVDNFLAEVQLRHRFTPKSYIEFNATRQTNETDIAETDYTLSQKYQVRYFQRILPKLMTTANIYYMRNSYRGEGVSGDRLDEYYGAGLDMKYSLTNWLALSGGYTFIKRNSNNIAYDYDRNNVYLSLIFAL</sequence>
<dbReference type="Gene3D" id="2.40.160.10">
    <property type="entry name" value="Porin"/>
    <property type="match status" value="1"/>
</dbReference>
<reference evidence="1 2" key="1">
    <citation type="journal article" date="2017" name="Genome Announc.">
        <title>Complete Genome Sequences of Two Acetylene-Fermenting Pelobacter acetylenicus Strains.</title>
        <authorList>
            <person name="Sutton J.M."/>
            <person name="Baesman S.M."/>
            <person name="Fierst J.L."/>
            <person name="Poret-Peterson A.T."/>
            <person name="Oremland R.S."/>
            <person name="Dunlap D.S."/>
            <person name="Akob D.M."/>
        </authorList>
    </citation>
    <scope>NUCLEOTIDE SEQUENCE [LARGE SCALE GENOMIC DNA]</scope>
    <source>
        <strain evidence="1 2">DSM 3247</strain>
    </source>
</reference>
<dbReference type="KEGG" id="pace:A6070_07490"/>
<accession>A0A1L3GJ06</accession>
<protein>
    <recommendedName>
        <fullName evidence="3">Beta-barrel porin 2</fullName>
    </recommendedName>
</protein>
<dbReference type="InterPro" id="IPR011250">
    <property type="entry name" value="OMP/PagP_B-barrel"/>
</dbReference>
<proteinExistence type="predicted"/>
<dbReference type="Proteomes" id="UP000182264">
    <property type="component" value="Chromosome"/>
</dbReference>
<organism evidence="1 2">
    <name type="scientific">Syntrophotalea acetylenica</name>
    <name type="common">Pelobacter acetylenicus</name>
    <dbReference type="NCBI Taxonomy" id="29542"/>
    <lineage>
        <taxon>Bacteria</taxon>
        <taxon>Pseudomonadati</taxon>
        <taxon>Thermodesulfobacteriota</taxon>
        <taxon>Desulfuromonadia</taxon>
        <taxon>Desulfuromonadales</taxon>
        <taxon>Syntrophotaleaceae</taxon>
        <taxon>Syntrophotalea</taxon>
    </lineage>
</organism>
<evidence type="ECO:0000313" key="2">
    <source>
        <dbReference type="Proteomes" id="UP000182264"/>
    </source>
</evidence>
<evidence type="ECO:0000313" key="1">
    <source>
        <dbReference type="EMBL" id="APG25904.1"/>
    </source>
</evidence>
<keyword evidence="2" id="KW-1185">Reference proteome</keyword>
<dbReference type="InterPro" id="IPR023614">
    <property type="entry name" value="Porin_dom_sf"/>
</dbReference>
<name>A0A1L3GJ06_SYNAC</name>